<protein>
    <submittedName>
        <fullName evidence="1">Anoctamin-8</fullName>
    </submittedName>
</protein>
<evidence type="ECO:0000313" key="1">
    <source>
        <dbReference type="EMBL" id="KAI2647303.1"/>
    </source>
</evidence>
<evidence type="ECO:0000313" key="2">
    <source>
        <dbReference type="Proteomes" id="UP000830375"/>
    </source>
</evidence>
<accession>A0ABQ8L996</accession>
<comment type="caution">
    <text evidence="1">The sequence shown here is derived from an EMBL/GenBank/DDBJ whole genome shotgun (WGS) entry which is preliminary data.</text>
</comment>
<name>A0ABQ8L996_LABRO</name>
<dbReference type="Proteomes" id="UP000830375">
    <property type="component" value="Unassembled WGS sequence"/>
</dbReference>
<dbReference type="EMBL" id="JACTAM010000443">
    <property type="protein sequence ID" value="KAI2647303.1"/>
    <property type="molecule type" value="Genomic_DNA"/>
</dbReference>
<reference evidence="1 2" key="1">
    <citation type="submission" date="2022-01" db="EMBL/GenBank/DDBJ databases">
        <title>A high-quality chromosome-level genome assembly of rohu carp, Labeo rohita.</title>
        <authorList>
            <person name="Arick M.A. II"/>
            <person name="Hsu C.-Y."/>
            <person name="Magbanua Z."/>
            <person name="Pechanova O."/>
            <person name="Grover C."/>
            <person name="Miller E."/>
            <person name="Thrash A."/>
            <person name="Ezzel L."/>
            <person name="Alam S."/>
            <person name="Benzie J."/>
            <person name="Hamilton M."/>
            <person name="Karsi A."/>
            <person name="Lawrence M.L."/>
            <person name="Peterson D.G."/>
        </authorList>
    </citation>
    <scope>NUCLEOTIDE SEQUENCE [LARGE SCALE GENOMIC DNA]</scope>
    <source>
        <strain evidence="2">BAU-BD-2019</strain>
        <tissue evidence="1">Blood</tissue>
    </source>
</reference>
<organism evidence="1 2">
    <name type="scientific">Labeo rohita</name>
    <name type="common">Indian major carp</name>
    <name type="synonym">Cyprinus rohita</name>
    <dbReference type="NCBI Taxonomy" id="84645"/>
    <lineage>
        <taxon>Eukaryota</taxon>
        <taxon>Metazoa</taxon>
        <taxon>Chordata</taxon>
        <taxon>Craniata</taxon>
        <taxon>Vertebrata</taxon>
        <taxon>Euteleostomi</taxon>
        <taxon>Actinopterygii</taxon>
        <taxon>Neopterygii</taxon>
        <taxon>Teleostei</taxon>
        <taxon>Ostariophysi</taxon>
        <taxon>Cypriniformes</taxon>
        <taxon>Cyprinidae</taxon>
        <taxon>Labeoninae</taxon>
        <taxon>Labeonini</taxon>
        <taxon>Labeo</taxon>
    </lineage>
</organism>
<sequence>MQLLPRAPTINLPAVIPNNTSPPVPTTILPTAAPPAPQGMTFSSIHLEQYSFIALQGCQMFRISPQQSSEPALLREVLTKSEMVLDQQSTILRLLQLQEDQGQLLDIEEGLLPLQNLPQLLSLEQKMLQSPKLVRLFPSFFSFFFNNCLHNCTATNFFFFQTDTHKLGL</sequence>
<keyword evidence="2" id="KW-1185">Reference proteome</keyword>
<proteinExistence type="predicted"/>
<gene>
    <name evidence="1" type="ORF">H4Q32_025851</name>
</gene>